<sequence>MYKGWPSLVALKNNLLLIFSYKFRLYHHLIKMSHHFEAVIL</sequence>
<protein>
    <submittedName>
        <fullName evidence="1">Uncharacterized protein</fullName>
    </submittedName>
</protein>
<evidence type="ECO:0000313" key="1">
    <source>
        <dbReference type="EMBL" id="DAE01289.1"/>
    </source>
</evidence>
<proteinExistence type="predicted"/>
<organism evidence="1">
    <name type="scientific">Siphoviridae sp. ctJcm18</name>
    <dbReference type="NCBI Taxonomy" id="2825433"/>
    <lineage>
        <taxon>Viruses</taxon>
        <taxon>Duplodnaviria</taxon>
        <taxon>Heunggongvirae</taxon>
        <taxon>Uroviricota</taxon>
        <taxon>Caudoviricetes</taxon>
    </lineage>
</organism>
<name>A0A8S5P4D0_9CAUD</name>
<accession>A0A8S5P4D0</accession>
<dbReference type="EMBL" id="BK015323">
    <property type="protein sequence ID" value="DAE01289.1"/>
    <property type="molecule type" value="Genomic_DNA"/>
</dbReference>
<reference evidence="1" key="1">
    <citation type="journal article" date="2021" name="Proc. Natl. Acad. Sci. U.S.A.">
        <title>A Catalog of Tens of Thousands of Viruses from Human Metagenomes Reveals Hidden Associations with Chronic Diseases.</title>
        <authorList>
            <person name="Tisza M.J."/>
            <person name="Buck C.B."/>
        </authorList>
    </citation>
    <scope>NUCLEOTIDE SEQUENCE</scope>
    <source>
        <strain evidence="1">CtJcm18</strain>
    </source>
</reference>